<dbReference type="Proteomes" id="UP000799324">
    <property type="component" value="Unassembled WGS sequence"/>
</dbReference>
<sequence length="82" mass="8985">LVENIKAKHSILNEDIYNFNELGFIIGIILTRAVVTGSISTRVDATTRRSNSGLCVSPISSGDWPQQRRQTTADQSLPSGRL</sequence>
<evidence type="ECO:0000256" key="1">
    <source>
        <dbReference type="SAM" id="MobiDB-lite"/>
    </source>
</evidence>
<dbReference type="AlphaFoldDB" id="A0A6A6T0Y1"/>
<dbReference type="EMBL" id="MU004377">
    <property type="protein sequence ID" value="KAF2653635.1"/>
    <property type="molecule type" value="Genomic_DNA"/>
</dbReference>
<organism evidence="2 3">
    <name type="scientific">Lophiostoma macrostomum CBS 122681</name>
    <dbReference type="NCBI Taxonomy" id="1314788"/>
    <lineage>
        <taxon>Eukaryota</taxon>
        <taxon>Fungi</taxon>
        <taxon>Dikarya</taxon>
        <taxon>Ascomycota</taxon>
        <taxon>Pezizomycotina</taxon>
        <taxon>Dothideomycetes</taxon>
        <taxon>Pleosporomycetidae</taxon>
        <taxon>Pleosporales</taxon>
        <taxon>Lophiostomataceae</taxon>
        <taxon>Lophiostoma</taxon>
    </lineage>
</organism>
<proteinExistence type="predicted"/>
<feature type="non-terminal residue" evidence="2">
    <location>
        <position position="1"/>
    </location>
</feature>
<evidence type="ECO:0000313" key="3">
    <source>
        <dbReference type="Proteomes" id="UP000799324"/>
    </source>
</evidence>
<feature type="region of interest" description="Disordered" evidence="1">
    <location>
        <begin position="51"/>
        <end position="82"/>
    </location>
</feature>
<accession>A0A6A6T0Y1</accession>
<dbReference type="OrthoDB" id="3762113at2759"/>
<gene>
    <name evidence="2" type="ORF">K491DRAFT_602397</name>
</gene>
<keyword evidence="3" id="KW-1185">Reference proteome</keyword>
<evidence type="ECO:0000313" key="2">
    <source>
        <dbReference type="EMBL" id="KAF2653635.1"/>
    </source>
</evidence>
<protein>
    <submittedName>
        <fullName evidence="2">Uncharacterized protein</fullName>
    </submittedName>
</protein>
<reference evidence="2" key="1">
    <citation type="journal article" date="2020" name="Stud. Mycol.">
        <title>101 Dothideomycetes genomes: a test case for predicting lifestyles and emergence of pathogens.</title>
        <authorList>
            <person name="Haridas S."/>
            <person name="Albert R."/>
            <person name="Binder M."/>
            <person name="Bloem J."/>
            <person name="Labutti K."/>
            <person name="Salamov A."/>
            <person name="Andreopoulos B."/>
            <person name="Baker S."/>
            <person name="Barry K."/>
            <person name="Bills G."/>
            <person name="Bluhm B."/>
            <person name="Cannon C."/>
            <person name="Castanera R."/>
            <person name="Culley D."/>
            <person name="Daum C."/>
            <person name="Ezra D."/>
            <person name="Gonzalez J."/>
            <person name="Henrissat B."/>
            <person name="Kuo A."/>
            <person name="Liang C."/>
            <person name="Lipzen A."/>
            <person name="Lutzoni F."/>
            <person name="Magnuson J."/>
            <person name="Mondo S."/>
            <person name="Nolan M."/>
            <person name="Ohm R."/>
            <person name="Pangilinan J."/>
            <person name="Park H.-J."/>
            <person name="Ramirez L."/>
            <person name="Alfaro M."/>
            <person name="Sun H."/>
            <person name="Tritt A."/>
            <person name="Yoshinaga Y."/>
            <person name="Zwiers L.-H."/>
            <person name="Turgeon B."/>
            <person name="Goodwin S."/>
            <person name="Spatafora J."/>
            <person name="Crous P."/>
            <person name="Grigoriev I."/>
        </authorList>
    </citation>
    <scope>NUCLEOTIDE SEQUENCE</scope>
    <source>
        <strain evidence="2">CBS 122681</strain>
    </source>
</reference>
<name>A0A6A6T0Y1_9PLEO</name>